<dbReference type="Gene3D" id="1.25.10.10">
    <property type="entry name" value="Leucine-rich Repeat Variant"/>
    <property type="match status" value="1"/>
</dbReference>
<feature type="transmembrane region" description="Helical" evidence="2">
    <location>
        <begin position="267"/>
        <end position="287"/>
    </location>
</feature>
<dbReference type="PROSITE" id="PS50077">
    <property type="entry name" value="HEAT_REPEAT"/>
    <property type="match status" value="1"/>
</dbReference>
<feature type="region of interest" description="Disordered" evidence="1">
    <location>
        <begin position="26"/>
        <end position="75"/>
    </location>
</feature>
<dbReference type="InterPro" id="IPR016024">
    <property type="entry name" value="ARM-type_fold"/>
</dbReference>
<gene>
    <name evidence="3" type="ORF">HGEBJNHG_00013</name>
</gene>
<keyword evidence="2" id="KW-0472">Membrane</keyword>
<protein>
    <recommendedName>
        <fullName evidence="4">HEAT repeat domain-containing protein</fullName>
    </recommendedName>
</protein>
<evidence type="ECO:0000313" key="3">
    <source>
        <dbReference type="EMBL" id="QNO50540.1"/>
    </source>
</evidence>
<organism evidence="3">
    <name type="scientific">Candidatus Methanogaster sp. ANME-2c ERB4</name>
    <dbReference type="NCBI Taxonomy" id="2759911"/>
    <lineage>
        <taxon>Archaea</taxon>
        <taxon>Methanobacteriati</taxon>
        <taxon>Methanobacteriota</taxon>
        <taxon>Stenosarchaea group</taxon>
        <taxon>Methanomicrobia</taxon>
        <taxon>Methanosarcinales</taxon>
        <taxon>ANME-2 cluster</taxon>
        <taxon>Candidatus Methanogasteraceae</taxon>
        <taxon>Candidatus Methanogaster</taxon>
    </lineage>
</organism>
<dbReference type="EMBL" id="MT631439">
    <property type="protein sequence ID" value="QNO50540.1"/>
    <property type="molecule type" value="Genomic_DNA"/>
</dbReference>
<dbReference type="AlphaFoldDB" id="A0A7G9YRA6"/>
<evidence type="ECO:0000256" key="2">
    <source>
        <dbReference type="SAM" id="Phobius"/>
    </source>
</evidence>
<keyword evidence="2" id="KW-0812">Transmembrane</keyword>
<reference evidence="3" key="1">
    <citation type="submission" date="2020-06" db="EMBL/GenBank/DDBJ databases">
        <title>Unique genomic features of the anaerobic methanotrophic archaea.</title>
        <authorList>
            <person name="Chadwick G.L."/>
            <person name="Skennerton C.T."/>
            <person name="Laso-Perez R."/>
            <person name="Leu A.O."/>
            <person name="Speth D.R."/>
            <person name="Yu H."/>
            <person name="Morgan-Lang C."/>
            <person name="Hatzenpichler R."/>
            <person name="Goudeau D."/>
            <person name="Malmstrom R."/>
            <person name="Brazelton W.J."/>
            <person name="Woyke T."/>
            <person name="Hallam S.J."/>
            <person name="Tyson G.W."/>
            <person name="Wegener G."/>
            <person name="Boetius A."/>
            <person name="Orphan V."/>
        </authorList>
    </citation>
    <scope>NUCLEOTIDE SEQUENCE</scope>
</reference>
<proteinExistence type="predicted"/>
<sequence length="651" mass="70387">MKIITILVIALIAALCIGSMNTAAAPDDPDAPDAPDAPNDPYTATPATSPATAPATASVVTPDRGGPDASGTGSIEDNTVVDAAKANRVLLDYSINTTAIVSMGAENYYVVSYKNVVCGRGIEIFTEDGAVVTDVSIVDGVLEAAAWKDASMKLDPDEISAIKALVGSPQVIEKTRVSLITSCDSLNVLSNDIASSDVADYGVISTFGERFLEVDGKMVGMVNGTDFFLGDLTEHQRTISAIVNEANNTKKSLYADWKGRDNAKNRVFVTLVLIVVILMAATALILMKSKDKELSIKKRAHKLFERKKENIIDQLHSRDADERARSALMAGASAEVDESIIPHLIVLLDDADDRVRANAAQSIRRIGQKNRNLVQFAKEPLKRHLDDPSDKARDAMTQAYQVVWGETVAAVEMAGNVGEVEAAGGAEVAKETEDVESVVVTAEEPEEEIVKAALTDAQQRRLHELKHLVNQSISNLPVGCDLCIPHYLLSICITVADMVGHAKGADSEMIDEMIDASEMTCKYIADLIENSRFIDICISKNMGAFDDTGFVAGAREYSDQLNALISDPTGFADSLNMEEELWAVDSAITEKMGELMIIPISGLWKVSKSVFDDASDESGTKRAFMAMISLVILGRIREMMENPEIVRRLRL</sequence>
<feature type="compositionally biased region" description="Low complexity" evidence="1">
    <location>
        <begin position="34"/>
        <end position="62"/>
    </location>
</feature>
<dbReference type="InterPro" id="IPR011989">
    <property type="entry name" value="ARM-like"/>
</dbReference>
<accession>A0A7G9YRA6</accession>
<dbReference type="Pfam" id="PF13646">
    <property type="entry name" value="HEAT_2"/>
    <property type="match status" value="1"/>
</dbReference>
<dbReference type="InterPro" id="IPR021133">
    <property type="entry name" value="HEAT_type_2"/>
</dbReference>
<evidence type="ECO:0008006" key="4">
    <source>
        <dbReference type="Google" id="ProtNLM"/>
    </source>
</evidence>
<evidence type="ECO:0000256" key="1">
    <source>
        <dbReference type="SAM" id="MobiDB-lite"/>
    </source>
</evidence>
<dbReference type="SUPFAM" id="SSF48371">
    <property type="entry name" value="ARM repeat"/>
    <property type="match status" value="1"/>
</dbReference>
<keyword evidence="2" id="KW-1133">Transmembrane helix</keyword>
<name>A0A7G9YRA6_9EURY</name>